<comment type="caution">
    <text evidence="3">The sequence shown here is derived from an EMBL/GenBank/DDBJ whole genome shotgun (WGS) entry which is preliminary data.</text>
</comment>
<feature type="compositionally biased region" description="Polar residues" evidence="1">
    <location>
        <begin position="201"/>
        <end position="214"/>
    </location>
</feature>
<name>A0A4Y7U005_COPMI</name>
<dbReference type="Proteomes" id="UP000298030">
    <property type="component" value="Unassembled WGS sequence"/>
</dbReference>
<feature type="region of interest" description="Disordered" evidence="1">
    <location>
        <begin position="194"/>
        <end position="218"/>
    </location>
</feature>
<proteinExistence type="predicted"/>
<reference evidence="3 4" key="1">
    <citation type="journal article" date="2019" name="Nat. Ecol. Evol.">
        <title>Megaphylogeny resolves global patterns of mushroom evolution.</title>
        <authorList>
            <person name="Varga T."/>
            <person name="Krizsan K."/>
            <person name="Foldi C."/>
            <person name="Dima B."/>
            <person name="Sanchez-Garcia M."/>
            <person name="Sanchez-Ramirez S."/>
            <person name="Szollosi G.J."/>
            <person name="Szarkandi J.G."/>
            <person name="Papp V."/>
            <person name="Albert L."/>
            <person name="Andreopoulos W."/>
            <person name="Angelini C."/>
            <person name="Antonin V."/>
            <person name="Barry K.W."/>
            <person name="Bougher N.L."/>
            <person name="Buchanan P."/>
            <person name="Buyck B."/>
            <person name="Bense V."/>
            <person name="Catcheside P."/>
            <person name="Chovatia M."/>
            <person name="Cooper J."/>
            <person name="Damon W."/>
            <person name="Desjardin D."/>
            <person name="Finy P."/>
            <person name="Geml J."/>
            <person name="Haridas S."/>
            <person name="Hughes K."/>
            <person name="Justo A."/>
            <person name="Karasinski D."/>
            <person name="Kautmanova I."/>
            <person name="Kiss B."/>
            <person name="Kocsube S."/>
            <person name="Kotiranta H."/>
            <person name="LaButti K.M."/>
            <person name="Lechner B.E."/>
            <person name="Liimatainen K."/>
            <person name="Lipzen A."/>
            <person name="Lukacs Z."/>
            <person name="Mihaltcheva S."/>
            <person name="Morgado L.N."/>
            <person name="Niskanen T."/>
            <person name="Noordeloos M.E."/>
            <person name="Ohm R.A."/>
            <person name="Ortiz-Santana B."/>
            <person name="Ovrebo C."/>
            <person name="Racz N."/>
            <person name="Riley R."/>
            <person name="Savchenko A."/>
            <person name="Shiryaev A."/>
            <person name="Soop K."/>
            <person name="Spirin V."/>
            <person name="Szebenyi C."/>
            <person name="Tomsovsky M."/>
            <person name="Tulloss R.E."/>
            <person name="Uehling J."/>
            <person name="Grigoriev I.V."/>
            <person name="Vagvolgyi C."/>
            <person name="Papp T."/>
            <person name="Martin F.M."/>
            <person name="Miettinen O."/>
            <person name="Hibbett D.S."/>
            <person name="Nagy L.G."/>
        </authorList>
    </citation>
    <scope>NUCLEOTIDE SEQUENCE [LARGE SCALE GENOMIC DNA]</scope>
    <source>
        <strain evidence="3 4">FP101781</strain>
    </source>
</reference>
<organism evidence="3 4">
    <name type="scientific">Coprinellus micaceus</name>
    <name type="common">Glistening ink-cap mushroom</name>
    <name type="synonym">Coprinus micaceus</name>
    <dbReference type="NCBI Taxonomy" id="71717"/>
    <lineage>
        <taxon>Eukaryota</taxon>
        <taxon>Fungi</taxon>
        <taxon>Dikarya</taxon>
        <taxon>Basidiomycota</taxon>
        <taxon>Agaricomycotina</taxon>
        <taxon>Agaricomycetes</taxon>
        <taxon>Agaricomycetidae</taxon>
        <taxon>Agaricales</taxon>
        <taxon>Agaricineae</taxon>
        <taxon>Psathyrellaceae</taxon>
        <taxon>Coprinellus</taxon>
    </lineage>
</organism>
<keyword evidence="4" id="KW-1185">Reference proteome</keyword>
<dbReference type="AlphaFoldDB" id="A0A4Y7U005"/>
<evidence type="ECO:0000259" key="2">
    <source>
        <dbReference type="SMART" id="SM00959"/>
    </source>
</evidence>
<dbReference type="SMART" id="SM00959">
    <property type="entry name" value="Rho_N"/>
    <property type="match status" value="1"/>
</dbReference>
<evidence type="ECO:0000313" key="3">
    <source>
        <dbReference type="EMBL" id="TEB39755.1"/>
    </source>
</evidence>
<accession>A0A4Y7U005</accession>
<feature type="region of interest" description="Disordered" evidence="1">
    <location>
        <begin position="133"/>
        <end position="171"/>
    </location>
</feature>
<feature type="domain" description="Rho termination factor-like N-terminal" evidence="2">
    <location>
        <begin position="3"/>
        <end position="45"/>
    </location>
</feature>
<evidence type="ECO:0000313" key="4">
    <source>
        <dbReference type="Proteomes" id="UP000298030"/>
    </source>
</evidence>
<feature type="compositionally biased region" description="Low complexity" evidence="1">
    <location>
        <begin position="143"/>
        <end position="156"/>
    </location>
</feature>
<dbReference type="OrthoDB" id="2368680at2759"/>
<dbReference type="STRING" id="71717.A0A4Y7U005"/>
<dbReference type="GO" id="GO:0006353">
    <property type="term" value="P:DNA-templated transcription termination"/>
    <property type="evidence" value="ECO:0007669"/>
    <property type="project" value="InterPro"/>
</dbReference>
<evidence type="ECO:0000256" key="1">
    <source>
        <dbReference type="SAM" id="MobiDB-lite"/>
    </source>
</evidence>
<dbReference type="InterPro" id="IPR011112">
    <property type="entry name" value="Rho-like_N"/>
</dbReference>
<sequence>MEDISKLTIPKLKTLCKEKKLTGYSKLNKPGLIAILLEHQSLSNGTGSPSAVLAAPSKPKPVLVAQPAARGPPAANAALNIVGSCEAPSDPALRSIINDSNQLSQAHSVLEHAMQNTGRDSGMSAHISRSIIPSTFPPQIQDPAGASKSTSPSSGSLRPAPEEVRSEVVPKVVKRKARAPIEVPKAKRSKLVNKAPLEPACTSNQSSLSRSDPSATKPAIPTVKLTQEVLQDRLPTVPSHPVSLKAKRKVFAPLIPSLAPSKDTPATSHGKSPAVAVPVHDSAPCTSYVGVPHTSFEFLGDDTPVSLRPVTLPPSISQRKKVQRLSSVFSLLYEKDLAALCSLCRLYRYSVHISASHILRRDFAGPRLDVMFEKYSPNMIDYWPYLRRRRAEGRGRKKQFLSTFLGKSLAAYPGIISHRLWACDNTKHLAVAAKFLLTSFFYQVSIGLNAQFDIMSVVAVEEVIQGEIWKITANMDGEKCIYYVLEATCEVIGLPSPPNHELGMSASSSRRNAAIRADWTTYIENRLRSDNYPSQEMLQDRLSWPNHEEYDHGISKIWINRVKGEWESGLVKLIVARRYVLACLVANSLSGAHMTSMEMDQEFNGRSGDGVTHIRKGKQKQVLNLYLPSHHLVESVHLTSRVKTPLHPAVATVQTLGREYYILRDNGLQIGTEEDGVCEVWMGILCCNSEGVAL</sequence>
<protein>
    <recommendedName>
        <fullName evidence="2">Rho termination factor-like N-terminal domain-containing protein</fullName>
    </recommendedName>
</protein>
<gene>
    <name evidence="3" type="ORF">FA13DRAFT_1808129</name>
</gene>
<dbReference type="EMBL" id="QPFP01000001">
    <property type="protein sequence ID" value="TEB39755.1"/>
    <property type="molecule type" value="Genomic_DNA"/>
</dbReference>